<dbReference type="OrthoDB" id="9891788at2"/>
<organism evidence="1 2">
    <name type="scientific">Chitinophaga dinghuensis</name>
    <dbReference type="NCBI Taxonomy" id="1539050"/>
    <lineage>
        <taxon>Bacteria</taxon>
        <taxon>Pseudomonadati</taxon>
        <taxon>Bacteroidota</taxon>
        <taxon>Chitinophagia</taxon>
        <taxon>Chitinophagales</taxon>
        <taxon>Chitinophagaceae</taxon>
        <taxon>Chitinophaga</taxon>
    </lineage>
</organism>
<keyword evidence="2" id="KW-1185">Reference proteome</keyword>
<name>A0A327W468_9BACT</name>
<dbReference type="AlphaFoldDB" id="A0A327W468"/>
<evidence type="ECO:0000313" key="1">
    <source>
        <dbReference type="EMBL" id="RAJ83463.1"/>
    </source>
</evidence>
<protein>
    <submittedName>
        <fullName evidence="1">Uncharacterized protein</fullName>
    </submittedName>
</protein>
<reference evidence="1 2" key="1">
    <citation type="submission" date="2018-06" db="EMBL/GenBank/DDBJ databases">
        <title>Genomic Encyclopedia of Archaeal and Bacterial Type Strains, Phase II (KMG-II): from individual species to whole genera.</title>
        <authorList>
            <person name="Goeker M."/>
        </authorList>
    </citation>
    <scope>NUCLEOTIDE SEQUENCE [LARGE SCALE GENOMIC DNA]</scope>
    <source>
        <strain evidence="1 2">DSM 29821</strain>
    </source>
</reference>
<comment type="caution">
    <text evidence="1">The sequence shown here is derived from an EMBL/GenBank/DDBJ whole genome shotgun (WGS) entry which is preliminary data.</text>
</comment>
<gene>
    <name evidence="1" type="ORF">CLV59_103431</name>
</gene>
<evidence type="ECO:0000313" key="2">
    <source>
        <dbReference type="Proteomes" id="UP000249819"/>
    </source>
</evidence>
<accession>A0A327W468</accession>
<dbReference type="Proteomes" id="UP000249819">
    <property type="component" value="Unassembled WGS sequence"/>
</dbReference>
<sequence length="73" mass="8440">MNTNNNLYTNPLQQFFLEEFTGSEPYIPLCYFQLTPADAKSLPPSTEACDYYNEQNYYCVPLHKSISQFSSIV</sequence>
<dbReference type="EMBL" id="QLMA01000003">
    <property type="protein sequence ID" value="RAJ83463.1"/>
    <property type="molecule type" value="Genomic_DNA"/>
</dbReference>
<proteinExistence type="predicted"/>
<dbReference type="RefSeq" id="WP_111592108.1">
    <property type="nucleotide sequence ID" value="NZ_QLMA01000003.1"/>
</dbReference>